<evidence type="ECO:0000313" key="1">
    <source>
        <dbReference type="EMBL" id="MBD8042091.1"/>
    </source>
</evidence>
<evidence type="ECO:0000313" key="2">
    <source>
        <dbReference type="Proteomes" id="UP000620874"/>
    </source>
</evidence>
<dbReference type="Proteomes" id="UP000620874">
    <property type="component" value="Unassembled WGS sequence"/>
</dbReference>
<organism evidence="1 2">
    <name type="scientific">Phocaeicola intestinalis</name>
    <dbReference type="NCBI Taxonomy" id="2762212"/>
    <lineage>
        <taxon>Bacteria</taxon>
        <taxon>Pseudomonadati</taxon>
        <taxon>Bacteroidota</taxon>
        <taxon>Bacteroidia</taxon>
        <taxon>Bacteroidales</taxon>
        <taxon>Bacteroidaceae</taxon>
        <taxon>Phocaeicola</taxon>
    </lineage>
</organism>
<accession>A0ABR8YCZ3</accession>
<dbReference type="EMBL" id="JACSPP010000105">
    <property type="protein sequence ID" value="MBD8042091.1"/>
    <property type="molecule type" value="Genomic_DNA"/>
</dbReference>
<gene>
    <name evidence="1" type="ORF">H9625_16960</name>
</gene>
<name>A0ABR8YCZ3_9BACT</name>
<proteinExistence type="predicted"/>
<reference evidence="1 2" key="1">
    <citation type="submission" date="2020-08" db="EMBL/GenBank/DDBJ databases">
        <title>A Genomic Blueprint of the Chicken Gut Microbiome.</title>
        <authorList>
            <person name="Gilroy R."/>
            <person name="Ravi A."/>
            <person name="Getino M."/>
            <person name="Pursley I."/>
            <person name="Horton D.L."/>
            <person name="Alikhan N.-F."/>
            <person name="Baker D."/>
            <person name="Gharbi K."/>
            <person name="Hall N."/>
            <person name="Watson M."/>
            <person name="Adriaenssens E.M."/>
            <person name="Foster-Nyarko E."/>
            <person name="Jarju S."/>
            <person name="Secka A."/>
            <person name="Antonio M."/>
            <person name="Oren A."/>
            <person name="Chaudhuri R."/>
            <person name="La Ragione R.M."/>
            <person name="Hildebrand F."/>
            <person name="Pallen M.J."/>
        </authorList>
    </citation>
    <scope>NUCLEOTIDE SEQUENCE [LARGE SCALE GENOMIC DNA]</scope>
    <source>
        <strain evidence="1 2">Sa1CVN1</strain>
    </source>
</reference>
<dbReference type="RefSeq" id="WP_022040983.1">
    <property type="nucleotide sequence ID" value="NZ_JACSPP010000105.1"/>
</dbReference>
<protein>
    <submittedName>
        <fullName evidence="1">Uncharacterized protein</fullName>
    </submittedName>
</protein>
<keyword evidence="2" id="KW-1185">Reference proteome</keyword>
<sequence length="135" mass="16351">MLERDYIMRLIRQFFEALEKLKEKRDTNDGTSIQVETNNMYTSYFHQPEAFFYEAGSDIIIGYMQARFSEKEYMQRIELLAELLYFDSTIKTSKEQQRMLWEKVLDLLTFLDTHSDTFSFDRRRKMEDIKALLNP</sequence>
<comment type="caution">
    <text evidence="1">The sequence shown here is derived from an EMBL/GenBank/DDBJ whole genome shotgun (WGS) entry which is preliminary data.</text>
</comment>